<feature type="region of interest" description="Disordered" evidence="1">
    <location>
        <begin position="1"/>
        <end position="29"/>
    </location>
</feature>
<dbReference type="AlphaFoldDB" id="A0A1H3VXQ3"/>
<evidence type="ECO:0000256" key="1">
    <source>
        <dbReference type="SAM" id="MobiDB-lite"/>
    </source>
</evidence>
<dbReference type="STRING" id="89524.SAMN05444370_101392"/>
<keyword evidence="3" id="KW-1185">Reference proteome</keyword>
<gene>
    <name evidence="2" type="ORF">SAMN05444370_101392</name>
</gene>
<protein>
    <submittedName>
        <fullName evidence="2">Uncharacterized protein</fullName>
    </submittedName>
</protein>
<name>A0A1H3VXQ3_9RHOB</name>
<accession>A0A1H3VXQ3</accession>
<feature type="compositionally biased region" description="Low complexity" evidence="1">
    <location>
        <begin position="12"/>
        <end position="29"/>
    </location>
</feature>
<reference evidence="2 3" key="1">
    <citation type="submission" date="2016-10" db="EMBL/GenBank/DDBJ databases">
        <authorList>
            <person name="de Groot N.N."/>
        </authorList>
    </citation>
    <scope>NUCLEOTIDE SEQUENCE [LARGE SCALE GENOMIC DNA]</scope>
    <source>
        <strain evidence="2 3">DSM 15345</strain>
    </source>
</reference>
<evidence type="ECO:0000313" key="3">
    <source>
        <dbReference type="Proteomes" id="UP000198703"/>
    </source>
</evidence>
<organism evidence="2 3">
    <name type="scientific">Rubrimonas cliftonensis</name>
    <dbReference type="NCBI Taxonomy" id="89524"/>
    <lineage>
        <taxon>Bacteria</taxon>
        <taxon>Pseudomonadati</taxon>
        <taxon>Pseudomonadota</taxon>
        <taxon>Alphaproteobacteria</taxon>
        <taxon>Rhodobacterales</taxon>
        <taxon>Paracoccaceae</taxon>
        <taxon>Rubrimonas</taxon>
    </lineage>
</organism>
<evidence type="ECO:0000313" key="2">
    <source>
        <dbReference type="EMBL" id="SDZ79603.1"/>
    </source>
</evidence>
<dbReference type="Proteomes" id="UP000198703">
    <property type="component" value="Unassembled WGS sequence"/>
</dbReference>
<proteinExistence type="predicted"/>
<sequence length="73" mass="7356">MVLAGGGKANEGAATGAPAPRAGSARIPGEMGHAANACAASRPPAFQTTDLVRQRKAGVARHRFCARFGRAPS</sequence>
<dbReference type="EMBL" id="FNQM01000001">
    <property type="protein sequence ID" value="SDZ79603.1"/>
    <property type="molecule type" value="Genomic_DNA"/>
</dbReference>